<dbReference type="InterPro" id="IPR008906">
    <property type="entry name" value="HATC_C_dom"/>
</dbReference>
<dbReference type="InterPro" id="IPR025398">
    <property type="entry name" value="DUF4371"/>
</dbReference>
<proteinExistence type="predicted"/>
<evidence type="ECO:0000259" key="3">
    <source>
        <dbReference type="Pfam" id="PF14291"/>
    </source>
</evidence>
<dbReference type="GO" id="GO:0046983">
    <property type="term" value="F:protein dimerization activity"/>
    <property type="evidence" value="ECO:0007669"/>
    <property type="project" value="InterPro"/>
</dbReference>
<keyword evidence="5" id="KW-1185">Reference proteome</keyword>
<feature type="domain" description="DUF4371" evidence="3">
    <location>
        <begin position="150"/>
        <end position="385"/>
    </location>
</feature>
<feature type="domain" description="HAT C-terminal dimerisation" evidence="2">
    <location>
        <begin position="698"/>
        <end position="785"/>
    </location>
</feature>
<evidence type="ECO:0000313" key="5">
    <source>
        <dbReference type="Proteomes" id="UP001341281"/>
    </source>
</evidence>
<reference evidence="4 5" key="1">
    <citation type="submission" date="2024-02" db="EMBL/GenBank/DDBJ databases">
        <title>High-quality chromosome-scale genome assembly of Pensacola bahiagrass (Paspalum notatum Flugge var. saurae).</title>
        <authorList>
            <person name="Vega J.M."/>
            <person name="Podio M."/>
            <person name="Orjuela J."/>
            <person name="Siena L.A."/>
            <person name="Pessino S.C."/>
            <person name="Combes M.C."/>
            <person name="Mariac C."/>
            <person name="Albertini E."/>
            <person name="Pupilli F."/>
            <person name="Ortiz J.P.A."/>
            <person name="Leblanc O."/>
        </authorList>
    </citation>
    <scope>NUCLEOTIDE SEQUENCE [LARGE SCALE GENOMIC DNA]</scope>
    <source>
        <strain evidence="4">R1</strain>
        <tissue evidence="4">Leaf</tissue>
    </source>
</reference>
<dbReference type="Proteomes" id="UP001341281">
    <property type="component" value="Chromosome 08"/>
</dbReference>
<dbReference type="InterPro" id="IPR055298">
    <property type="entry name" value="AtLOH3-like"/>
</dbReference>
<feature type="compositionally biased region" description="Low complexity" evidence="1">
    <location>
        <begin position="58"/>
        <end position="71"/>
    </location>
</feature>
<dbReference type="InterPro" id="IPR012337">
    <property type="entry name" value="RNaseH-like_sf"/>
</dbReference>
<dbReference type="PANTHER" id="PTHR11697:SF230">
    <property type="entry name" value="ZINC FINGER, MYM DOMAIN CONTAINING 1"/>
    <property type="match status" value="1"/>
</dbReference>
<evidence type="ECO:0000259" key="2">
    <source>
        <dbReference type="Pfam" id="PF05699"/>
    </source>
</evidence>
<dbReference type="Pfam" id="PF14291">
    <property type="entry name" value="DUF4371"/>
    <property type="match status" value="1"/>
</dbReference>
<protein>
    <submittedName>
        <fullName evidence="4">Uncharacterized protein</fullName>
    </submittedName>
</protein>
<sequence>MKRKNGPIVDLKSFLQRAAAKKKAQEQQTEDNVNVDASISKESQMQLVIYQGPSVNASGSGTSPTSTIPPGVEGEPQPEISDTARSYDESESSDEDSDTGVYNREHDPGLRSPISAYGVNDQDSVRRAYIALGPCRPKMKKDDFPDHGGDAFVNGGFNNWNMKARIRKHAGAINSAHCEAEGKYNVFIKPKTRIRESFASNSAQIKADYLARLSWSLKCAGYLARQGLPFRGRNKKKDSKNKRNFRELVSWLAGNFEEVNRVVLDNAPSKCQMIDHKIQKELLAGCAHETSKLIIEELGDECFAILADESADAYQQEQLALCLRFVNKKGETVERLLGLVHVEDTTALTLKEAIQSLLLKYQLPLSRVRGQGYDGASNMKGHVNGLKKLIMEESPSAYYVHCFAHQLQLTLVAVAKENIDCQWFFGQLAYLLSVLGMSCKKIRMLRIAQAEYMIEALKLGEIETGQGLNQEMGLARPGDTRWGSHYKTVMHVMHLYHSIKKVLFRVGNESKSSEAIGAQTMLTVFRSFEFVFLMHLMNEIFGYTHDLCNVLQKREQDIVNAMDLLELTKVELDVLRHDAGWKEFLMKVISFCEKHKVKVIDMDEKYKAIQRSKQFFRNAINYPRFHHDMFLGVIDRQVQELNNRFDEVNTELLRCMAAFSPANSFSAFNVDNLVKLAGFYPNDFEFEELNQISFQLNRYIDDVRNDERFKNVRTLAELSVMLVSTEKVNRYDIVYKLLKLVLVLPVATAGVERIFSAMNYIKNKLRSKMGQEYLNDSLITFIERDFFLQVKDEDIIAYFQKIKDRKVII</sequence>
<organism evidence="4 5">
    <name type="scientific">Paspalum notatum var. saurae</name>
    <dbReference type="NCBI Taxonomy" id="547442"/>
    <lineage>
        <taxon>Eukaryota</taxon>
        <taxon>Viridiplantae</taxon>
        <taxon>Streptophyta</taxon>
        <taxon>Embryophyta</taxon>
        <taxon>Tracheophyta</taxon>
        <taxon>Spermatophyta</taxon>
        <taxon>Magnoliopsida</taxon>
        <taxon>Liliopsida</taxon>
        <taxon>Poales</taxon>
        <taxon>Poaceae</taxon>
        <taxon>PACMAD clade</taxon>
        <taxon>Panicoideae</taxon>
        <taxon>Andropogonodae</taxon>
        <taxon>Paspaleae</taxon>
        <taxon>Paspalinae</taxon>
        <taxon>Paspalum</taxon>
    </lineage>
</organism>
<dbReference type="AlphaFoldDB" id="A0AAQ3UF23"/>
<dbReference type="SUPFAM" id="SSF53098">
    <property type="entry name" value="Ribonuclease H-like"/>
    <property type="match status" value="1"/>
</dbReference>
<evidence type="ECO:0000313" key="4">
    <source>
        <dbReference type="EMBL" id="WVZ91274.1"/>
    </source>
</evidence>
<dbReference type="Pfam" id="PF05699">
    <property type="entry name" value="Dimer_Tnp_hAT"/>
    <property type="match status" value="1"/>
</dbReference>
<feature type="compositionally biased region" description="Acidic residues" evidence="1">
    <location>
        <begin position="89"/>
        <end position="98"/>
    </location>
</feature>
<evidence type="ECO:0000256" key="1">
    <source>
        <dbReference type="SAM" id="MobiDB-lite"/>
    </source>
</evidence>
<dbReference type="EMBL" id="CP144752">
    <property type="protein sequence ID" value="WVZ91274.1"/>
    <property type="molecule type" value="Genomic_DNA"/>
</dbReference>
<feature type="region of interest" description="Disordered" evidence="1">
    <location>
        <begin position="50"/>
        <end position="118"/>
    </location>
</feature>
<dbReference type="PANTHER" id="PTHR11697">
    <property type="entry name" value="GENERAL TRANSCRIPTION FACTOR 2-RELATED ZINC FINGER PROTEIN"/>
    <property type="match status" value="1"/>
</dbReference>
<accession>A0AAQ3UF23</accession>
<name>A0AAQ3UF23_PASNO</name>
<gene>
    <name evidence="4" type="ORF">U9M48_037465</name>
</gene>